<gene>
    <name evidence="1" type="ORF">QE152_g7253</name>
</gene>
<name>A0AAW1MFC9_POPJA</name>
<proteinExistence type="predicted"/>
<protein>
    <recommendedName>
        <fullName evidence="3">Secreted protein</fullName>
    </recommendedName>
</protein>
<accession>A0AAW1MFC9</accession>
<dbReference type="AlphaFoldDB" id="A0AAW1MFC9"/>
<keyword evidence="2" id="KW-1185">Reference proteome</keyword>
<sequence length="75" mass="8698">MDFLCLFTFTTPRSDTPYPRVCCKAPKRNSKATNNCWKKSHQEIIVSEARKKNAVYLHCHRVICQTVCPANVKRN</sequence>
<organism evidence="1 2">
    <name type="scientific">Popillia japonica</name>
    <name type="common">Japanese beetle</name>
    <dbReference type="NCBI Taxonomy" id="7064"/>
    <lineage>
        <taxon>Eukaryota</taxon>
        <taxon>Metazoa</taxon>
        <taxon>Ecdysozoa</taxon>
        <taxon>Arthropoda</taxon>
        <taxon>Hexapoda</taxon>
        <taxon>Insecta</taxon>
        <taxon>Pterygota</taxon>
        <taxon>Neoptera</taxon>
        <taxon>Endopterygota</taxon>
        <taxon>Coleoptera</taxon>
        <taxon>Polyphaga</taxon>
        <taxon>Scarabaeiformia</taxon>
        <taxon>Scarabaeidae</taxon>
        <taxon>Rutelinae</taxon>
        <taxon>Popillia</taxon>
    </lineage>
</organism>
<comment type="caution">
    <text evidence="1">The sequence shown here is derived from an EMBL/GenBank/DDBJ whole genome shotgun (WGS) entry which is preliminary data.</text>
</comment>
<reference evidence="1 2" key="1">
    <citation type="journal article" date="2024" name="BMC Genomics">
        <title>De novo assembly and annotation of Popillia japonica's genome with initial clues to its potential as an invasive pest.</title>
        <authorList>
            <person name="Cucini C."/>
            <person name="Boschi S."/>
            <person name="Funari R."/>
            <person name="Cardaioli E."/>
            <person name="Iannotti N."/>
            <person name="Marturano G."/>
            <person name="Paoli F."/>
            <person name="Bruttini M."/>
            <person name="Carapelli A."/>
            <person name="Frati F."/>
            <person name="Nardi F."/>
        </authorList>
    </citation>
    <scope>NUCLEOTIDE SEQUENCE [LARGE SCALE GENOMIC DNA]</scope>
    <source>
        <strain evidence="1">DMR45628</strain>
    </source>
</reference>
<evidence type="ECO:0000313" key="2">
    <source>
        <dbReference type="Proteomes" id="UP001458880"/>
    </source>
</evidence>
<dbReference type="Proteomes" id="UP001458880">
    <property type="component" value="Unassembled WGS sequence"/>
</dbReference>
<evidence type="ECO:0008006" key="3">
    <source>
        <dbReference type="Google" id="ProtNLM"/>
    </source>
</evidence>
<evidence type="ECO:0000313" key="1">
    <source>
        <dbReference type="EMBL" id="KAK9745050.1"/>
    </source>
</evidence>
<dbReference type="EMBL" id="JASPKY010000052">
    <property type="protein sequence ID" value="KAK9745050.1"/>
    <property type="molecule type" value="Genomic_DNA"/>
</dbReference>